<sequence>MQPTENDAAGGQSPRPSLRSRLPLWAGLLGLILLFPVIVIPLLVGAFREPAFQSVDEIDMAQVTAVEAFVLNRPDGGPDIPGNKSKFAVPPGDFDAVLSLLRKADRVSAPTSRGIYLGQIRVTLANGRSQTIYLHRPKNEYEAGPLHRVEVRIGSNQFDGPPVNEFTRRLGEIAGAAPPPDPAAK</sequence>
<protein>
    <submittedName>
        <fullName evidence="2">Uncharacterized protein</fullName>
    </submittedName>
</protein>
<evidence type="ECO:0000313" key="3">
    <source>
        <dbReference type="Proteomes" id="UP000324974"/>
    </source>
</evidence>
<feature type="transmembrane region" description="Helical" evidence="1">
    <location>
        <begin position="24"/>
        <end position="44"/>
    </location>
</feature>
<gene>
    <name evidence="2" type="ORF">PX52LOC_06619</name>
</gene>
<reference evidence="3" key="1">
    <citation type="submission" date="2019-08" db="EMBL/GenBank/DDBJ databases">
        <title>Limnoglobus roseus gen. nov., sp. nov., a novel freshwater planctomycete with a giant genome from the family Gemmataceae.</title>
        <authorList>
            <person name="Kulichevskaya I.S."/>
            <person name="Naumoff D.G."/>
            <person name="Miroshnikov K."/>
            <person name="Ivanova A."/>
            <person name="Philippov D.A."/>
            <person name="Hakobyan A."/>
            <person name="Rijpstra I.C."/>
            <person name="Sinninghe Damste J.S."/>
            <person name="Liesack W."/>
            <person name="Dedysh S.N."/>
        </authorList>
    </citation>
    <scope>NUCLEOTIDE SEQUENCE [LARGE SCALE GENOMIC DNA]</scope>
    <source>
        <strain evidence="3">PX52</strain>
    </source>
</reference>
<accession>A0A5C1AQS6</accession>
<keyword evidence="1" id="KW-0472">Membrane</keyword>
<dbReference type="AlphaFoldDB" id="A0A5C1AQS6"/>
<keyword evidence="1" id="KW-0812">Transmembrane</keyword>
<evidence type="ECO:0000313" key="2">
    <source>
        <dbReference type="EMBL" id="QEL19544.1"/>
    </source>
</evidence>
<evidence type="ECO:0000256" key="1">
    <source>
        <dbReference type="SAM" id="Phobius"/>
    </source>
</evidence>
<dbReference type="KEGG" id="lrs:PX52LOC_06619"/>
<keyword evidence="1" id="KW-1133">Transmembrane helix</keyword>
<dbReference type="Proteomes" id="UP000324974">
    <property type="component" value="Chromosome"/>
</dbReference>
<dbReference type="EMBL" id="CP042425">
    <property type="protein sequence ID" value="QEL19544.1"/>
    <property type="molecule type" value="Genomic_DNA"/>
</dbReference>
<name>A0A5C1AQS6_9BACT</name>
<organism evidence="2 3">
    <name type="scientific">Limnoglobus roseus</name>
    <dbReference type="NCBI Taxonomy" id="2598579"/>
    <lineage>
        <taxon>Bacteria</taxon>
        <taxon>Pseudomonadati</taxon>
        <taxon>Planctomycetota</taxon>
        <taxon>Planctomycetia</taxon>
        <taxon>Gemmatales</taxon>
        <taxon>Gemmataceae</taxon>
        <taxon>Limnoglobus</taxon>
    </lineage>
</organism>
<proteinExistence type="predicted"/>
<keyword evidence="3" id="KW-1185">Reference proteome</keyword>